<dbReference type="Proteomes" id="UP000016922">
    <property type="component" value="Unassembled WGS sequence"/>
</dbReference>
<organism evidence="4 5">
    <name type="scientific">Glarea lozoyensis (strain ATCC 20868 / MF5171)</name>
    <dbReference type="NCBI Taxonomy" id="1116229"/>
    <lineage>
        <taxon>Eukaryota</taxon>
        <taxon>Fungi</taxon>
        <taxon>Dikarya</taxon>
        <taxon>Ascomycota</taxon>
        <taxon>Pezizomycotina</taxon>
        <taxon>Leotiomycetes</taxon>
        <taxon>Helotiales</taxon>
        <taxon>Helotiaceae</taxon>
        <taxon>Glarea</taxon>
    </lineage>
</organism>
<feature type="domain" description="CAP-Gly" evidence="3">
    <location>
        <begin position="31"/>
        <end position="72"/>
    </location>
</feature>
<evidence type="ECO:0000256" key="1">
    <source>
        <dbReference type="ARBA" id="ARBA00022614"/>
    </source>
</evidence>
<dbReference type="PROSITE" id="PS50245">
    <property type="entry name" value="CAP_GLY_2"/>
    <property type="match status" value="1"/>
</dbReference>
<dbReference type="SMART" id="SM01052">
    <property type="entry name" value="CAP_GLY"/>
    <property type="match status" value="1"/>
</dbReference>
<dbReference type="InterPro" id="IPR000938">
    <property type="entry name" value="CAP-Gly_domain"/>
</dbReference>
<dbReference type="STRING" id="1116229.S3CJ53"/>
<dbReference type="OMA" id="SEESHMF"/>
<dbReference type="SUPFAM" id="SSF52058">
    <property type="entry name" value="L domain-like"/>
    <property type="match status" value="1"/>
</dbReference>
<dbReference type="eggNOG" id="KOG3207">
    <property type="taxonomic scope" value="Eukaryota"/>
</dbReference>
<dbReference type="InterPro" id="IPR001611">
    <property type="entry name" value="Leu-rich_rpt"/>
</dbReference>
<keyword evidence="2" id="KW-0677">Repeat</keyword>
<dbReference type="HOGENOM" id="CLU_017716_3_1_1"/>
<dbReference type="InterPro" id="IPR003591">
    <property type="entry name" value="Leu-rich_rpt_typical-subtyp"/>
</dbReference>
<dbReference type="InterPro" id="IPR036859">
    <property type="entry name" value="CAP-Gly_dom_sf"/>
</dbReference>
<dbReference type="Pfam" id="PF01302">
    <property type="entry name" value="CAP_GLY"/>
    <property type="match status" value="1"/>
</dbReference>
<gene>
    <name evidence="4" type="ORF">GLAREA_11840</name>
</gene>
<dbReference type="Gene3D" id="2.30.30.190">
    <property type="entry name" value="CAP Gly-rich-like domain"/>
    <property type="match status" value="1"/>
</dbReference>
<protein>
    <submittedName>
        <fullName evidence="4">Cap-Gly</fullName>
    </submittedName>
</protein>
<name>S3CJ53_GLAL2</name>
<dbReference type="Gene3D" id="3.80.10.10">
    <property type="entry name" value="Ribonuclease Inhibitor"/>
    <property type="match status" value="3"/>
</dbReference>
<dbReference type="RefSeq" id="XP_008088174.1">
    <property type="nucleotide sequence ID" value="XM_008089983.1"/>
</dbReference>
<evidence type="ECO:0000259" key="3">
    <source>
        <dbReference type="PROSITE" id="PS50245"/>
    </source>
</evidence>
<dbReference type="GeneID" id="19470881"/>
<evidence type="ECO:0000313" key="4">
    <source>
        <dbReference type="EMBL" id="EPE25259.1"/>
    </source>
</evidence>
<keyword evidence="5" id="KW-1185">Reference proteome</keyword>
<dbReference type="EMBL" id="KE145372">
    <property type="protein sequence ID" value="EPE25259.1"/>
    <property type="molecule type" value="Genomic_DNA"/>
</dbReference>
<dbReference type="PROSITE" id="PS51450">
    <property type="entry name" value="LRR"/>
    <property type="match status" value="1"/>
</dbReference>
<keyword evidence="1" id="KW-0433">Leucine-rich repeat</keyword>
<dbReference type="OrthoDB" id="5273213at2759"/>
<accession>S3CJ53</accession>
<dbReference type="SMART" id="SM00369">
    <property type="entry name" value="LRR_TYP"/>
    <property type="match status" value="4"/>
</dbReference>
<proteinExistence type="predicted"/>
<dbReference type="InterPro" id="IPR032675">
    <property type="entry name" value="LRR_dom_sf"/>
</dbReference>
<evidence type="ECO:0000313" key="5">
    <source>
        <dbReference type="Proteomes" id="UP000016922"/>
    </source>
</evidence>
<dbReference type="PANTHER" id="PTHR18849:SF0">
    <property type="entry name" value="CILIA- AND FLAGELLA-ASSOCIATED PROTEIN 410-RELATED"/>
    <property type="match status" value="1"/>
</dbReference>
<dbReference type="PANTHER" id="PTHR18849">
    <property type="entry name" value="LEUCINE RICH REPEAT PROTEIN"/>
    <property type="match status" value="1"/>
</dbReference>
<dbReference type="AlphaFoldDB" id="S3CJ53"/>
<dbReference type="KEGG" id="glz:GLAREA_11840"/>
<sequence>MPTNYHVGQRVSFLNASGTVRYIGPIDGLGKDNVRLGIEWDNPARGKHDGQYKGKRYFECLSGSATGASFMRTTAIADVPQSFLEAVREKYAPPDPDVPTTEHVISGKVAEEIGFDKIRRQQAQLHRLTVVLVDGLRINTAEKTDSFIKKTCPRVSELDLSRNLFEDFETVLRICGELDSLTTLRINNNKFPHVQSKARGEFRGVRYLEMKEMFMPLAEMTSLAKQFPSLEELDLSLNALNQIDFGLRLDSLKSLALEFNRFTNLSQLSWLAELQSLESLKLKGNRISTVMELPDHDRGQDLSASRPVLTFGTKLRFVDLSYNLVDSWDFVDNLPVTFPGLKALRLSQNPVHLKTAEHGLPYTPDDPSMITVARIKALEVLDYREILPEYRANAEGFYLSLIAKEIATANEDDVSLVISRHKRYQELCEIHGPPTIDRKSADDINLKFLEARTIKFEFYLHPPVSNEREMSRKTATVLREIPKSFNIYRVKGIVGRIFNHPPLRLKLTWETGIWDPIASYQEETRSSETQYEASEIVHDPESKQGKWMKREVEIKDSTRAIGVCVDGNRAKIRVEPMSLSNSARIV</sequence>
<dbReference type="SUPFAM" id="SSF74924">
    <property type="entry name" value="Cap-Gly domain"/>
    <property type="match status" value="1"/>
</dbReference>
<reference evidence="4 5" key="1">
    <citation type="journal article" date="2013" name="BMC Genomics">
        <title>Genomics-driven discovery of the pneumocandin biosynthetic gene cluster in the fungus Glarea lozoyensis.</title>
        <authorList>
            <person name="Chen L."/>
            <person name="Yue Q."/>
            <person name="Zhang X."/>
            <person name="Xiang M."/>
            <person name="Wang C."/>
            <person name="Li S."/>
            <person name="Che Y."/>
            <person name="Ortiz-Lopez F.J."/>
            <person name="Bills G.F."/>
            <person name="Liu X."/>
            <person name="An Z."/>
        </authorList>
    </citation>
    <scope>NUCLEOTIDE SEQUENCE [LARGE SCALE GENOMIC DNA]</scope>
    <source>
        <strain evidence="5">ATCC 20868 / MF5171</strain>
    </source>
</reference>
<evidence type="ECO:0000256" key="2">
    <source>
        <dbReference type="ARBA" id="ARBA00022737"/>
    </source>
</evidence>